<name>A0AA44J1P3_9HYPH</name>
<dbReference type="Proteomes" id="UP001155820">
    <property type="component" value="Unassembled WGS sequence"/>
</dbReference>
<proteinExistence type="predicted"/>
<comment type="caution">
    <text evidence="1">The sequence shown here is derived from an EMBL/GenBank/DDBJ whole genome shotgun (WGS) entry which is preliminary data.</text>
</comment>
<organism evidence="1 2">
    <name type="scientific">Agrobacterium pusense</name>
    <dbReference type="NCBI Taxonomy" id="648995"/>
    <lineage>
        <taxon>Bacteria</taxon>
        <taxon>Pseudomonadati</taxon>
        <taxon>Pseudomonadota</taxon>
        <taxon>Alphaproteobacteria</taxon>
        <taxon>Hyphomicrobiales</taxon>
        <taxon>Rhizobiaceae</taxon>
        <taxon>Rhizobium/Agrobacterium group</taxon>
        <taxon>Agrobacterium</taxon>
    </lineage>
</organism>
<sequence>MFDLQVKHICRKASLSHFYNHLFFITVHFKPDICKIANEKSPVQTKAVFDAYRKWHLNVSKKLLGPKFNKKPLLQPFSMAFLDVEGSRYKMAPKVFQIPHIHALLLVHPDTQAEFEKLRKSGVLKEANDSRITGIDIIKFEPQLGSVTPLMTYASKYPCQTLREARIDKTFWSYPDLDPTVYPFYKGDHLFN</sequence>
<evidence type="ECO:0000313" key="2">
    <source>
        <dbReference type="Proteomes" id="UP001155820"/>
    </source>
</evidence>
<gene>
    <name evidence="1" type="ORF">FOB26_23060</name>
</gene>
<dbReference type="RefSeq" id="WP_125270144.1">
    <property type="nucleotide sequence ID" value="NZ_DAISMG010000002.1"/>
</dbReference>
<evidence type="ECO:0000313" key="1">
    <source>
        <dbReference type="EMBL" id="NRF21940.1"/>
    </source>
</evidence>
<keyword evidence="2" id="KW-1185">Reference proteome</keyword>
<accession>A0AA44J1P3</accession>
<dbReference type="AlphaFoldDB" id="A0AA44J1P3"/>
<protein>
    <submittedName>
        <fullName evidence="1">Uncharacterized protein</fullName>
    </submittedName>
</protein>
<reference evidence="1" key="1">
    <citation type="submission" date="2019-07" db="EMBL/GenBank/DDBJ databases">
        <title>FDA dAtabase for Regulatory Grade micrObial Sequences (FDA-ARGOS): Supporting development and validation of Infectious Disease Dx tests.</title>
        <authorList>
            <person name="Bachman M."/>
            <person name="Young C."/>
            <person name="Tallon L."/>
            <person name="Sadzewicz L."/>
            <person name="Vavikolanu K."/>
            <person name="Mehta A."/>
            <person name="Aluvathingal J."/>
            <person name="Nadendla S."/>
            <person name="Nandy P."/>
            <person name="Geyer C."/>
            <person name="Yan Y."/>
            <person name="Sichtig H."/>
        </authorList>
    </citation>
    <scope>NUCLEOTIDE SEQUENCE</scope>
    <source>
        <strain evidence="1">FDAARGOS_618</strain>
    </source>
</reference>
<dbReference type="EMBL" id="JABRWM010000006">
    <property type="protein sequence ID" value="NRF21940.1"/>
    <property type="molecule type" value="Genomic_DNA"/>
</dbReference>